<dbReference type="AlphaFoldDB" id="A0AAN8Y6A1"/>
<proteinExistence type="predicted"/>
<organism evidence="1 2">
    <name type="scientific">Solanum bulbocastanum</name>
    <name type="common">Wild potato</name>
    <dbReference type="NCBI Taxonomy" id="147425"/>
    <lineage>
        <taxon>Eukaryota</taxon>
        <taxon>Viridiplantae</taxon>
        <taxon>Streptophyta</taxon>
        <taxon>Embryophyta</taxon>
        <taxon>Tracheophyta</taxon>
        <taxon>Spermatophyta</taxon>
        <taxon>Magnoliopsida</taxon>
        <taxon>eudicotyledons</taxon>
        <taxon>Gunneridae</taxon>
        <taxon>Pentapetalae</taxon>
        <taxon>asterids</taxon>
        <taxon>lamiids</taxon>
        <taxon>Solanales</taxon>
        <taxon>Solanaceae</taxon>
        <taxon>Solanoideae</taxon>
        <taxon>Solaneae</taxon>
        <taxon>Solanum</taxon>
    </lineage>
</organism>
<dbReference type="EMBL" id="JBANQN010000009">
    <property type="protein sequence ID" value="KAK6780762.1"/>
    <property type="molecule type" value="Genomic_DNA"/>
</dbReference>
<comment type="caution">
    <text evidence="1">The sequence shown here is derived from an EMBL/GenBank/DDBJ whole genome shotgun (WGS) entry which is preliminary data.</text>
</comment>
<name>A0AAN8Y6A1_SOLBU</name>
<evidence type="ECO:0000313" key="2">
    <source>
        <dbReference type="Proteomes" id="UP001371456"/>
    </source>
</evidence>
<sequence length="51" mass="6186">MNKILGLTPCFRESYGHHYYNSFSLWWTKMELFIKGKTRWNTLISIRTTSQ</sequence>
<dbReference type="Proteomes" id="UP001371456">
    <property type="component" value="Unassembled WGS sequence"/>
</dbReference>
<gene>
    <name evidence="1" type="ORF">RDI58_022946</name>
</gene>
<reference evidence="1 2" key="1">
    <citation type="submission" date="2024-02" db="EMBL/GenBank/DDBJ databases">
        <title>de novo genome assembly of Solanum bulbocastanum strain 11H21.</title>
        <authorList>
            <person name="Hosaka A.J."/>
        </authorList>
    </citation>
    <scope>NUCLEOTIDE SEQUENCE [LARGE SCALE GENOMIC DNA]</scope>
    <source>
        <tissue evidence="1">Young leaves</tissue>
    </source>
</reference>
<protein>
    <submittedName>
        <fullName evidence="1">Uncharacterized protein</fullName>
    </submittedName>
</protein>
<evidence type="ECO:0000313" key="1">
    <source>
        <dbReference type="EMBL" id="KAK6780762.1"/>
    </source>
</evidence>
<accession>A0AAN8Y6A1</accession>
<keyword evidence="2" id="KW-1185">Reference proteome</keyword>